<dbReference type="GO" id="GO:0042765">
    <property type="term" value="C:GPI-anchor transamidase complex"/>
    <property type="evidence" value="ECO:0007669"/>
    <property type="project" value="InterPro"/>
</dbReference>
<dbReference type="Proteomes" id="UP000267821">
    <property type="component" value="Unassembled WGS sequence"/>
</dbReference>
<organism evidence="3 4">
    <name type="scientific">Terfezia boudieri ATCC MYA-4762</name>
    <dbReference type="NCBI Taxonomy" id="1051890"/>
    <lineage>
        <taxon>Eukaryota</taxon>
        <taxon>Fungi</taxon>
        <taxon>Dikarya</taxon>
        <taxon>Ascomycota</taxon>
        <taxon>Pezizomycotina</taxon>
        <taxon>Pezizomycetes</taxon>
        <taxon>Pezizales</taxon>
        <taxon>Pezizaceae</taxon>
        <taxon>Terfezia</taxon>
    </lineage>
</organism>
<dbReference type="STRING" id="1051890.A0A3N4M3D3"/>
<dbReference type="GO" id="GO:0016255">
    <property type="term" value="P:attachment of GPI anchor to protein"/>
    <property type="evidence" value="ECO:0007669"/>
    <property type="project" value="InterPro"/>
</dbReference>
<sequence>MHLLSSLPKLRLFLTIITLSICLPLASTSSSVSSASSTATPSQAPSEHDYNEHLTLRPLPGNSLLASFNFKSNGSLDHGDHMLLFPRSLKQVLTASWARELHVKFTLGRWNAEEYGVQPNSGRTAGGTGVEVWAWVEAGDEEEAFARWTTLTNALSGLFCASLNFIDATRTIRPVLSFQPTGHHSDATLSRLHLLHGSLPREPVCTENLTPFLKLLPCKAKVGISTLLDGHKLFDANWQSMSIDVRPVCDDNGENCKLEMEQAVDMVVDIERSLRRRDSPIPKPRPHDQLLCDETKPYLTEDASCFPLDNLFDLGWSLSEIFGRPITGTCPFGVKEGVEALRVCLEVPDSRPVFLSVGSQERKFDPQNRCFLLPGEGYFDMILPKQRPPTLSPSTPPALFAERSFTGYGQERGGVQTILRNPSLTHSVDFVYLESLPWFMKPYLHTLSARLSGSPQANNEAFIKETYYRPALDRKRGTHLEIRMSVPRNSTVLLTYDFEKAVLRYTEYPPDANRGFDIAPAIIGILESQGVVGGVGGGEGRKVVSYLRTTSLLLYLPTPDFSMPYNVIILTSTVIALAFGTVFNILVRKFVLKSEVPKLGGRVSGLVGKVKNLLLKKRGKE</sequence>
<dbReference type="InterPro" id="IPR007245">
    <property type="entry name" value="PIG-T"/>
</dbReference>
<dbReference type="PANTHER" id="PTHR12959">
    <property type="entry name" value="GPI TRANSAMIDASE COMPONENT PIG-T-RELATED"/>
    <property type="match status" value="1"/>
</dbReference>
<dbReference type="OrthoDB" id="331263at2759"/>
<gene>
    <name evidence="3" type="ORF">L211DRAFT_816330</name>
</gene>
<evidence type="ECO:0000256" key="2">
    <source>
        <dbReference type="SAM" id="SignalP"/>
    </source>
</evidence>
<keyword evidence="1" id="KW-1133">Transmembrane helix</keyword>
<dbReference type="InParanoid" id="A0A3N4M3D3"/>
<evidence type="ECO:0000313" key="4">
    <source>
        <dbReference type="Proteomes" id="UP000267821"/>
    </source>
</evidence>
<keyword evidence="1" id="KW-0472">Membrane</keyword>
<dbReference type="Pfam" id="PF04113">
    <property type="entry name" value="Gpi16"/>
    <property type="match status" value="1"/>
</dbReference>
<reference evidence="3 4" key="1">
    <citation type="journal article" date="2018" name="Nat. Ecol. Evol.">
        <title>Pezizomycetes genomes reveal the molecular basis of ectomycorrhizal truffle lifestyle.</title>
        <authorList>
            <person name="Murat C."/>
            <person name="Payen T."/>
            <person name="Noel B."/>
            <person name="Kuo A."/>
            <person name="Morin E."/>
            <person name="Chen J."/>
            <person name="Kohler A."/>
            <person name="Krizsan K."/>
            <person name="Balestrini R."/>
            <person name="Da Silva C."/>
            <person name="Montanini B."/>
            <person name="Hainaut M."/>
            <person name="Levati E."/>
            <person name="Barry K.W."/>
            <person name="Belfiori B."/>
            <person name="Cichocki N."/>
            <person name="Clum A."/>
            <person name="Dockter R.B."/>
            <person name="Fauchery L."/>
            <person name="Guy J."/>
            <person name="Iotti M."/>
            <person name="Le Tacon F."/>
            <person name="Lindquist E.A."/>
            <person name="Lipzen A."/>
            <person name="Malagnac F."/>
            <person name="Mello A."/>
            <person name="Molinier V."/>
            <person name="Miyauchi S."/>
            <person name="Poulain J."/>
            <person name="Riccioni C."/>
            <person name="Rubini A."/>
            <person name="Sitrit Y."/>
            <person name="Splivallo R."/>
            <person name="Traeger S."/>
            <person name="Wang M."/>
            <person name="Zifcakova L."/>
            <person name="Wipf D."/>
            <person name="Zambonelli A."/>
            <person name="Paolocci F."/>
            <person name="Nowrousian M."/>
            <person name="Ottonello S."/>
            <person name="Baldrian P."/>
            <person name="Spatafora J.W."/>
            <person name="Henrissat B."/>
            <person name="Nagy L.G."/>
            <person name="Aury J.M."/>
            <person name="Wincker P."/>
            <person name="Grigoriev I.V."/>
            <person name="Bonfante P."/>
            <person name="Martin F.M."/>
        </authorList>
    </citation>
    <scope>NUCLEOTIDE SEQUENCE [LARGE SCALE GENOMIC DNA]</scope>
    <source>
        <strain evidence="3 4">ATCC MYA-4762</strain>
    </source>
</reference>
<keyword evidence="1" id="KW-0812">Transmembrane</keyword>
<evidence type="ECO:0000256" key="1">
    <source>
        <dbReference type="SAM" id="Phobius"/>
    </source>
</evidence>
<feature type="transmembrane region" description="Helical" evidence="1">
    <location>
        <begin position="565"/>
        <end position="587"/>
    </location>
</feature>
<feature type="signal peptide" evidence="2">
    <location>
        <begin position="1"/>
        <end position="28"/>
    </location>
</feature>
<feature type="chain" id="PRO_5018134471" evidence="2">
    <location>
        <begin position="29"/>
        <end position="621"/>
    </location>
</feature>
<evidence type="ECO:0000313" key="3">
    <source>
        <dbReference type="EMBL" id="RPB29560.1"/>
    </source>
</evidence>
<proteinExistence type="predicted"/>
<accession>A0A3N4M3D3</accession>
<dbReference type="FunCoup" id="A0A3N4M3D3">
    <property type="interactions" value="558"/>
</dbReference>
<keyword evidence="2" id="KW-0732">Signal</keyword>
<name>A0A3N4M3D3_9PEZI</name>
<protein>
    <submittedName>
        <fullName evidence="3">Gpi16 subunit, GPI transamidase component</fullName>
    </submittedName>
</protein>
<dbReference type="AlphaFoldDB" id="A0A3N4M3D3"/>
<dbReference type="EMBL" id="ML121527">
    <property type="protein sequence ID" value="RPB29560.1"/>
    <property type="molecule type" value="Genomic_DNA"/>
</dbReference>
<keyword evidence="4" id="KW-1185">Reference proteome</keyword>
<dbReference type="PANTHER" id="PTHR12959:SF11">
    <property type="entry name" value="GPI TRANSAMIDASE COMPONENT PIG-T"/>
    <property type="match status" value="1"/>
</dbReference>